<keyword evidence="7" id="KW-1185">Reference proteome</keyword>
<gene>
    <name evidence="6" type="ORF">CCO03_09285</name>
</gene>
<sequence length="259" mass="29144">MTPETDNDNRLVSALVRGMSILQCFDTQRLELSAKELMDLTGLPKPTLFRLVDTLCEIGALRYSERVSKYVPGLTLLNLSAPVLARMSVRQFARPAMQELADHIEAQLQLIVASQMRLTYVDVVQGRGSKVYRPEVGTHVSMSRTASGRAFLLSLPEDQREAYLSQLAEREPEKASFLRRRLDEARQDLTQHGFTRSHADLHREVQSICVPMQATRDGELWLFTASMPVFSPHLKDLDTEVGPRLITLVHNVESSLGNS</sequence>
<name>A0A1Y0EMM0_9BURK</name>
<reference evidence="6 7" key="1">
    <citation type="submission" date="2017-05" db="EMBL/GenBank/DDBJ databases">
        <authorList>
            <person name="Song R."/>
            <person name="Chenine A.L."/>
            <person name="Ruprecht R.M."/>
        </authorList>
    </citation>
    <scope>NUCLEOTIDE SEQUENCE [LARGE SCALE GENOMIC DNA]</scope>
    <source>
        <strain evidence="6 7">DSM 26136</strain>
    </source>
</reference>
<dbReference type="Pfam" id="PF09339">
    <property type="entry name" value="HTH_IclR"/>
    <property type="match status" value="1"/>
</dbReference>
<evidence type="ECO:0000256" key="1">
    <source>
        <dbReference type="ARBA" id="ARBA00023015"/>
    </source>
</evidence>
<dbReference type="InterPro" id="IPR029016">
    <property type="entry name" value="GAF-like_dom_sf"/>
</dbReference>
<feature type="domain" description="IclR-ED" evidence="5">
    <location>
        <begin position="75"/>
        <end position="258"/>
    </location>
</feature>
<keyword evidence="3" id="KW-0804">Transcription</keyword>
<dbReference type="AlphaFoldDB" id="A0A1Y0EMM0"/>
<dbReference type="KEGG" id="cser:CCO03_09285"/>
<dbReference type="GO" id="GO:0003700">
    <property type="term" value="F:DNA-binding transcription factor activity"/>
    <property type="evidence" value="ECO:0007669"/>
    <property type="project" value="TreeGrafter"/>
</dbReference>
<dbReference type="InterPro" id="IPR050707">
    <property type="entry name" value="HTH_MetabolicPath_Reg"/>
</dbReference>
<evidence type="ECO:0000259" key="4">
    <source>
        <dbReference type="PROSITE" id="PS51077"/>
    </source>
</evidence>
<proteinExistence type="predicted"/>
<feature type="domain" description="HTH iclR-type" evidence="4">
    <location>
        <begin position="12"/>
        <end position="74"/>
    </location>
</feature>
<dbReference type="PANTHER" id="PTHR30136:SF33">
    <property type="entry name" value="TRANSCRIPTIONAL REGULATORY PROTEIN"/>
    <property type="match status" value="1"/>
</dbReference>
<dbReference type="InterPro" id="IPR036388">
    <property type="entry name" value="WH-like_DNA-bd_sf"/>
</dbReference>
<dbReference type="EMBL" id="CP021455">
    <property type="protein sequence ID" value="ARU04846.1"/>
    <property type="molecule type" value="Genomic_DNA"/>
</dbReference>
<protein>
    <submittedName>
        <fullName evidence="6">IclR family transcriptional regulator</fullName>
    </submittedName>
</protein>
<dbReference type="SUPFAM" id="SSF46785">
    <property type="entry name" value="Winged helix' DNA-binding domain"/>
    <property type="match status" value="1"/>
</dbReference>
<dbReference type="SUPFAM" id="SSF55781">
    <property type="entry name" value="GAF domain-like"/>
    <property type="match status" value="1"/>
</dbReference>
<dbReference type="SMART" id="SM00346">
    <property type="entry name" value="HTH_ICLR"/>
    <property type="match status" value="1"/>
</dbReference>
<dbReference type="PROSITE" id="PS51078">
    <property type="entry name" value="ICLR_ED"/>
    <property type="match status" value="1"/>
</dbReference>
<keyword evidence="1" id="KW-0805">Transcription regulation</keyword>
<dbReference type="InterPro" id="IPR014757">
    <property type="entry name" value="Tscrpt_reg_IclR_C"/>
</dbReference>
<evidence type="ECO:0000256" key="3">
    <source>
        <dbReference type="ARBA" id="ARBA00023163"/>
    </source>
</evidence>
<dbReference type="GO" id="GO:0045892">
    <property type="term" value="P:negative regulation of DNA-templated transcription"/>
    <property type="evidence" value="ECO:0007669"/>
    <property type="project" value="TreeGrafter"/>
</dbReference>
<dbReference type="Gene3D" id="3.30.450.40">
    <property type="match status" value="1"/>
</dbReference>
<dbReference type="RefSeq" id="WP_087280221.1">
    <property type="nucleotide sequence ID" value="NZ_CP021455.1"/>
</dbReference>
<dbReference type="InterPro" id="IPR005471">
    <property type="entry name" value="Tscrpt_reg_IclR_N"/>
</dbReference>
<evidence type="ECO:0000313" key="7">
    <source>
        <dbReference type="Proteomes" id="UP000196138"/>
    </source>
</evidence>
<dbReference type="Pfam" id="PF01614">
    <property type="entry name" value="IclR_C"/>
    <property type="match status" value="1"/>
</dbReference>
<evidence type="ECO:0000259" key="5">
    <source>
        <dbReference type="PROSITE" id="PS51078"/>
    </source>
</evidence>
<accession>A0A1Y0EMM0</accession>
<evidence type="ECO:0000256" key="2">
    <source>
        <dbReference type="ARBA" id="ARBA00023125"/>
    </source>
</evidence>
<dbReference type="PANTHER" id="PTHR30136">
    <property type="entry name" value="HELIX-TURN-HELIX TRANSCRIPTIONAL REGULATOR, ICLR FAMILY"/>
    <property type="match status" value="1"/>
</dbReference>
<organism evidence="6 7">
    <name type="scientific">Comamonas serinivorans</name>
    <dbReference type="NCBI Taxonomy" id="1082851"/>
    <lineage>
        <taxon>Bacteria</taxon>
        <taxon>Pseudomonadati</taxon>
        <taxon>Pseudomonadota</taxon>
        <taxon>Betaproteobacteria</taxon>
        <taxon>Burkholderiales</taxon>
        <taxon>Comamonadaceae</taxon>
        <taxon>Comamonas</taxon>
    </lineage>
</organism>
<dbReference type="InterPro" id="IPR036390">
    <property type="entry name" value="WH_DNA-bd_sf"/>
</dbReference>
<keyword evidence="2" id="KW-0238">DNA-binding</keyword>
<dbReference type="Gene3D" id="1.10.10.10">
    <property type="entry name" value="Winged helix-like DNA-binding domain superfamily/Winged helix DNA-binding domain"/>
    <property type="match status" value="1"/>
</dbReference>
<dbReference type="PROSITE" id="PS51077">
    <property type="entry name" value="HTH_ICLR"/>
    <property type="match status" value="1"/>
</dbReference>
<dbReference type="OrthoDB" id="13103at2"/>
<dbReference type="Proteomes" id="UP000196138">
    <property type="component" value="Chromosome"/>
</dbReference>
<dbReference type="GO" id="GO:0003677">
    <property type="term" value="F:DNA binding"/>
    <property type="evidence" value="ECO:0007669"/>
    <property type="project" value="UniProtKB-KW"/>
</dbReference>
<evidence type="ECO:0000313" key="6">
    <source>
        <dbReference type="EMBL" id="ARU04846.1"/>
    </source>
</evidence>